<feature type="region of interest" description="Disordered" evidence="1">
    <location>
        <begin position="1"/>
        <end position="60"/>
    </location>
</feature>
<protein>
    <submittedName>
        <fullName evidence="2">Uncharacterized protein</fullName>
    </submittedName>
</protein>
<name>A0A084T1R0_9BACT</name>
<evidence type="ECO:0000313" key="2">
    <source>
        <dbReference type="EMBL" id="KFA94645.1"/>
    </source>
</evidence>
<dbReference type="EMBL" id="JPMI01000006">
    <property type="protein sequence ID" value="KFA94645.1"/>
    <property type="molecule type" value="Genomic_DNA"/>
</dbReference>
<comment type="caution">
    <text evidence="2">The sequence shown here is derived from an EMBL/GenBank/DDBJ whole genome shotgun (WGS) entry which is preliminary data.</text>
</comment>
<feature type="compositionally biased region" description="Polar residues" evidence="1">
    <location>
        <begin position="1"/>
        <end position="12"/>
    </location>
</feature>
<sequence>MASRAAASSTHRLSPASRIVVSTEPIPGMGRGGPSGKGVALGNTETCSVEMPNSRATPST</sequence>
<accession>A0A084T1R0</accession>
<evidence type="ECO:0000256" key="1">
    <source>
        <dbReference type="SAM" id="MobiDB-lite"/>
    </source>
</evidence>
<organism evidence="2 3">
    <name type="scientific">Archangium violaceum Cb vi76</name>
    <dbReference type="NCBI Taxonomy" id="1406225"/>
    <lineage>
        <taxon>Bacteria</taxon>
        <taxon>Pseudomonadati</taxon>
        <taxon>Myxococcota</taxon>
        <taxon>Myxococcia</taxon>
        <taxon>Myxococcales</taxon>
        <taxon>Cystobacterineae</taxon>
        <taxon>Archangiaceae</taxon>
        <taxon>Archangium</taxon>
    </lineage>
</organism>
<evidence type="ECO:0000313" key="3">
    <source>
        <dbReference type="Proteomes" id="UP000028547"/>
    </source>
</evidence>
<dbReference type="AlphaFoldDB" id="A0A084T1R0"/>
<gene>
    <name evidence="2" type="ORF">Q664_01710</name>
</gene>
<proteinExistence type="predicted"/>
<dbReference type="Proteomes" id="UP000028547">
    <property type="component" value="Unassembled WGS sequence"/>
</dbReference>
<dbReference type="RefSeq" id="WP_043389078.1">
    <property type="nucleotide sequence ID" value="NZ_JPMI01000006.1"/>
</dbReference>
<reference evidence="2 3" key="1">
    <citation type="submission" date="2014-07" db="EMBL/GenBank/DDBJ databases">
        <title>Draft Genome Sequence of Gephyronic Acid Producer, Cystobacter violaceus Strain Cb vi76.</title>
        <authorList>
            <person name="Stevens D.C."/>
            <person name="Young J."/>
            <person name="Carmichael R."/>
            <person name="Tan J."/>
            <person name="Taylor R.E."/>
        </authorList>
    </citation>
    <scope>NUCLEOTIDE SEQUENCE [LARGE SCALE GENOMIC DNA]</scope>
    <source>
        <strain evidence="2 3">Cb vi76</strain>
    </source>
</reference>